<proteinExistence type="predicted"/>
<sequence length="162" mass="15957">GQGGEPSGSSGHIAEVCYLEALRQLAGAAGADGGRGAALIAKHGGAELLDRLLQIVQDGADCEGAPAGEEHGRRLRVDMAASAAGLLAQLLVEARTGSGVGAEAAEGTAAAAAGPICALACCEDVLAEGGPTCVQALFAVWAACALPDSARRQRAAEATRRA</sequence>
<protein>
    <submittedName>
        <fullName evidence="1">Uncharacterized protein</fullName>
    </submittedName>
</protein>
<accession>A0A061QPD8</accession>
<name>A0A061QPD8_9CHLO</name>
<organism evidence="1">
    <name type="scientific">Tetraselmis sp. GSL018</name>
    <dbReference type="NCBI Taxonomy" id="582737"/>
    <lineage>
        <taxon>Eukaryota</taxon>
        <taxon>Viridiplantae</taxon>
        <taxon>Chlorophyta</taxon>
        <taxon>core chlorophytes</taxon>
        <taxon>Chlorodendrophyceae</taxon>
        <taxon>Chlorodendrales</taxon>
        <taxon>Chlorodendraceae</taxon>
        <taxon>Tetraselmis</taxon>
    </lineage>
</organism>
<feature type="non-terminal residue" evidence="1">
    <location>
        <position position="1"/>
    </location>
</feature>
<dbReference type="EMBL" id="GBEZ01026934">
    <property type="protein sequence ID" value="JAC60320.1"/>
    <property type="molecule type" value="Transcribed_RNA"/>
</dbReference>
<dbReference type="AlphaFoldDB" id="A0A061QPD8"/>
<reference evidence="1" key="1">
    <citation type="submission" date="2014-05" db="EMBL/GenBank/DDBJ databases">
        <title>The transcriptome of the halophilic microalga Tetraselmis sp. GSL018 isolated from the Great Salt Lake, Utah.</title>
        <authorList>
            <person name="Jinkerson R.E."/>
            <person name="D'Adamo S."/>
            <person name="Posewitz M.C."/>
        </authorList>
    </citation>
    <scope>NUCLEOTIDE SEQUENCE</scope>
    <source>
        <strain evidence="1">GSL018</strain>
    </source>
</reference>
<gene>
    <name evidence="1" type="ORF">TSPGSL018_29246</name>
</gene>
<feature type="non-terminal residue" evidence="1">
    <location>
        <position position="162"/>
    </location>
</feature>
<evidence type="ECO:0000313" key="1">
    <source>
        <dbReference type="EMBL" id="JAC60320.1"/>
    </source>
</evidence>